<reference evidence="3 4" key="1">
    <citation type="journal article" date="2013" name="Biodegradation">
        <title>Occurrence of 4-tert-butylphenol (4-t-BP) biodegradation in an aquatic sample caused by the presence of Spirodela polyrrhiza and isolation of a 4-t-BP-utilizing bacterium.</title>
        <authorList>
            <person name="Ogata Y."/>
            <person name="Toyama T."/>
            <person name="Yu N."/>
            <person name="Wang X."/>
            <person name="Sei K."/>
            <person name="Ike M."/>
        </authorList>
    </citation>
    <scope>NUCLEOTIDE SEQUENCE [LARGE SCALE GENOMIC DNA]</scope>
    <source>
        <strain evidence="3 4">OMI</strain>
    </source>
</reference>
<feature type="compositionally biased region" description="Basic and acidic residues" evidence="1">
    <location>
        <begin position="88"/>
        <end position="100"/>
    </location>
</feature>
<feature type="region of interest" description="Disordered" evidence="1">
    <location>
        <begin position="30"/>
        <end position="54"/>
    </location>
</feature>
<proteinExistence type="predicted"/>
<dbReference type="Proteomes" id="UP000221538">
    <property type="component" value="Unassembled WGS sequence"/>
</dbReference>
<feature type="signal peptide" evidence="2">
    <location>
        <begin position="1"/>
        <end position="26"/>
    </location>
</feature>
<accession>A0A292Z9C6</accession>
<sequence length="100" mass="11492">MVRKFIAAAALLASTAGMLAPSAALARDREHGGWQARNEHGRDQHGYGNRYRDYDRRNRHGSYYASNRHYVGNGYYARRHGSGYGYNQHREGEHDPYRGH</sequence>
<name>A0A292Z9C6_SPHSA</name>
<reference evidence="3 4" key="2">
    <citation type="journal article" date="2013" name="Environ. Sci. Technol.">
        <title>The 4-tert-butylphenol-utilizing bacterium Sphingobium fuliginis OMI can degrade bisphenols via phenolic ring hydroxylation and meta-cleavage pathway.</title>
        <authorList>
            <person name="Ogata Y."/>
            <person name="Goda S."/>
            <person name="Toyama T."/>
            <person name="Sei K."/>
            <person name="Ike M."/>
        </authorList>
    </citation>
    <scope>NUCLEOTIDE SEQUENCE [LARGE SCALE GENOMIC DNA]</scope>
    <source>
        <strain evidence="3 4">OMI</strain>
    </source>
</reference>
<feature type="region of interest" description="Disordered" evidence="1">
    <location>
        <begin position="81"/>
        <end position="100"/>
    </location>
</feature>
<evidence type="ECO:0000256" key="2">
    <source>
        <dbReference type="SAM" id="SignalP"/>
    </source>
</evidence>
<keyword evidence="2" id="KW-0732">Signal</keyword>
<comment type="caution">
    <text evidence="3">The sequence shown here is derived from an EMBL/GenBank/DDBJ whole genome shotgun (WGS) entry which is preliminary data.</text>
</comment>
<protein>
    <submittedName>
        <fullName evidence="3">Uncharacterized protein</fullName>
    </submittedName>
</protein>
<feature type="chain" id="PRO_5013127176" evidence="2">
    <location>
        <begin position="27"/>
        <end position="100"/>
    </location>
</feature>
<dbReference type="RefSeq" id="WP_066485845.1">
    <property type="nucleotide sequence ID" value="NZ_BEWI01000026.1"/>
</dbReference>
<dbReference type="AlphaFoldDB" id="A0A292Z9C6"/>
<dbReference type="EMBL" id="BEWI01000026">
    <property type="protein sequence ID" value="GAY19531.1"/>
    <property type="molecule type" value="Genomic_DNA"/>
</dbReference>
<gene>
    <name evidence="3" type="ORF">SFOMI_0050</name>
</gene>
<evidence type="ECO:0000313" key="3">
    <source>
        <dbReference type="EMBL" id="GAY19531.1"/>
    </source>
</evidence>
<evidence type="ECO:0000256" key="1">
    <source>
        <dbReference type="SAM" id="MobiDB-lite"/>
    </source>
</evidence>
<evidence type="ECO:0000313" key="4">
    <source>
        <dbReference type="Proteomes" id="UP000221538"/>
    </source>
</evidence>
<organism evidence="3 4">
    <name type="scientific">Sphingobium fuliginis (strain ATCC 27551)</name>
    <dbReference type="NCBI Taxonomy" id="336203"/>
    <lineage>
        <taxon>Bacteria</taxon>
        <taxon>Pseudomonadati</taxon>
        <taxon>Pseudomonadota</taxon>
        <taxon>Alphaproteobacteria</taxon>
        <taxon>Sphingomonadales</taxon>
        <taxon>Sphingomonadaceae</taxon>
        <taxon>Sphingobium</taxon>
    </lineage>
</organism>